<protein>
    <submittedName>
        <fullName evidence="1">Uncharacterized protein</fullName>
    </submittedName>
</protein>
<sequence>MTTSSRLSAYDPEYSGTVMEKVTSIVTGNKLERISDKVKGAKAIYEVIIGEGIGKGLEREVRFPLGKDAVVRVGEVRDKLIHAAGIFGSISEQVAIENIEK</sequence>
<evidence type="ECO:0000313" key="2">
    <source>
        <dbReference type="Proteomes" id="UP000233524"/>
    </source>
</evidence>
<dbReference type="AlphaFoldDB" id="A0A2N3N1A1"/>
<dbReference type="OrthoDB" id="1933717at2759"/>
<name>A0A2N3N1A1_9PEZI</name>
<accession>A0A2N3N1A1</accession>
<dbReference type="Proteomes" id="UP000233524">
    <property type="component" value="Unassembled WGS sequence"/>
</dbReference>
<comment type="caution">
    <text evidence="1">The sequence shown here is derived from an EMBL/GenBank/DDBJ whole genome shotgun (WGS) entry which is preliminary data.</text>
</comment>
<dbReference type="VEuPathDB" id="FungiDB:jhhlp_007508"/>
<keyword evidence="2" id="KW-1185">Reference proteome</keyword>
<organism evidence="1 2">
    <name type="scientific">Lomentospora prolificans</name>
    <dbReference type="NCBI Taxonomy" id="41688"/>
    <lineage>
        <taxon>Eukaryota</taxon>
        <taxon>Fungi</taxon>
        <taxon>Dikarya</taxon>
        <taxon>Ascomycota</taxon>
        <taxon>Pezizomycotina</taxon>
        <taxon>Sordariomycetes</taxon>
        <taxon>Hypocreomycetidae</taxon>
        <taxon>Microascales</taxon>
        <taxon>Microascaceae</taxon>
        <taxon>Lomentospora</taxon>
    </lineage>
</organism>
<reference evidence="1 2" key="1">
    <citation type="journal article" date="2017" name="G3 (Bethesda)">
        <title>First Draft Genome Sequence of the Pathogenic Fungus Lomentospora prolificans (Formerly Scedosporium prolificans).</title>
        <authorList>
            <person name="Luo R."/>
            <person name="Zimin A."/>
            <person name="Workman R."/>
            <person name="Fan Y."/>
            <person name="Pertea G."/>
            <person name="Grossman N."/>
            <person name="Wear M.P."/>
            <person name="Jia B."/>
            <person name="Miller H."/>
            <person name="Casadevall A."/>
            <person name="Timp W."/>
            <person name="Zhang S.X."/>
            <person name="Salzberg S.L."/>
        </authorList>
    </citation>
    <scope>NUCLEOTIDE SEQUENCE [LARGE SCALE GENOMIC DNA]</scope>
    <source>
        <strain evidence="1 2">JHH-5317</strain>
    </source>
</reference>
<dbReference type="STRING" id="41688.A0A2N3N1A1"/>
<proteinExistence type="predicted"/>
<dbReference type="InParanoid" id="A0A2N3N1A1"/>
<dbReference type="EMBL" id="NLAX01001036">
    <property type="protein sequence ID" value="PKS06191.1"/>
    <property type="molecule type" value="Genomic_DNA"/>
</dbReference>
<gene>
    <name evidence="1" type="ORF">jhhlp_007508</name>
</gene>
<evidence type="ECO:0000313" key="1">
    <source>
        <dbReference type="EMBL" id="PKS06191.1"/>
    </source>
</evidence>